<evidence type="ECO:0000259" key="16">
    <source>
        <dbReference type="PROSITE" id="PS50918"/>
    </source>
</evidence>
<organism evidence="17 18">
    <name type="scientific">Acrasis kona</name>
    <dbReference type="NCBI Taxonomy" id="1008807"/>
    <lineage>
        <taxon>Eukaryota</taxon>
        <taxon>Discoba</taxon>
        <taxon>Heterolobosea</taxon>
        <taxon>Tetramitia</taxon>
        <taxon>Eutetramitia</taxon>
        <taxon>Acrasidae</taxon>
        <taxon>Acrasis</taxon>
    </lineage>
</organism>
<dbReference type="EC" id="2.3.2.26" evidence="4"/>
<feature type="active site" description="Glycyl thioester intermediate" evidence="14">
    <location>
        <position position="1127"/>
    </location>
</feature>
<dbReference type="InterPro" id="IPR011989">
    <property type="entry name" value="ARM-like"/>
</dbReference>
<dbReference type="Pfam" id="PF02825">
    <property type="entry name" value="WWE"/>
    <property type="match status" value="1"/>
</dbReference>
<comment type="similarity">
    <text evidence="3">Belongs to the UPL family. K-HECT subfamily.</text>
</comment>
<dbReference type="Gene3D" id="3.30.720.50">
    <property type="match status" value="1"/>
</dbReference>
<evidence type="ECO:0000256" key="5">
    <source>
        <dbReference type="ARBA" id="ARBA00018006"/>
    </source>
</evidence>
<feature type="domain" description="WWE" evidence="16">
    <location>
        <begin position="291"/>
        <end position="367"/>
    </location>
</feature>
<dbReference type="InterPro" id="IPR000569">
    <property type="entry name" value="HECT_dom"/>
</dbReference>
<dbReference type="InterPro" id="IPR018123">
    <property type="entry name" value="WWE-dom_subgr"/>
</dbReference>
<comment type="subcellular location">
    <subcellularLocation>
        <location evidence="2">Nucleus</location>
        <location evidence="2">Nucleoplasm</location>
    </subcellularLocation>
</comment>
<dbReference type="PROSITE" id="PS50918">
    <property type="entry name" value="WWE"/>
    <property type="match status" value="1"/>
</dbReference>
<dbReference type="EMBL" id="JAOPGA020001562">
    <property type="protein sequence ID" value="KAL0489515.1"/>
    <property type="molecule type" value="Genomic_DNA"/>
</dbReference>
<evidence type="ECO:0000256" key="12">
    <source>
        <dbReference type="ARBA" id="ARBA00030738"/>
    </source>
</evidence>
<evidence type="ECO:0000256" key="13">
    <source>
        <dbReference type="ARBA" id="ARBA00032457"/>
    </source>
</evidence>
<evidence type="ECO:0000256" key="11">
    <source>
        <dbReference type="ARBA" id="ARBA00023242"/>
    </source>
</evidence>
<keyword evidence="10" id="KW-0234">DNA repair</keyword>
<evidence type="ECO:0000256" key="8">
    <source>
        <dbReference type="ARBA" id="ARBA00022763"/>
    </source>
</evidence>
<dbReference type="PROSITE" id="PS50237">
    <property type="entry name" value="HECT"/>
    <property type="match status" value="1"/>
</dbReference>
<dbReference type="SUPFAM" id="SSF56204">
    <property type="entry name" value="Hect, E3 ligase catalytic domain"/>
    <property type="match status" value="1"/>
</dbReference>
<dbReference type="GO" id="GO:0061630">
    <property type="term" value="F:ubiquitin protein ligase activity"/>
    <property type="evidence" value="ECO:0007669"/>
    <property type="project" value="UniProtKB-EC"/>
</dbReference>
<evidence type="ECO:0000256" key="4">
    <source>
        <dbReference type="ARBA" id="ARBA00012485"/>
    </source>
</evidence>
<gene>
    <name evidence="17" type="ORF">AKO1_010452</name>
</gene>
<dbReference type="GO" id="GO:0005654">
    <property type="term" value="C:nucleoplasm"/>
    <property type="evidence" value="ECO:0007669"/>
    <property type="project" value="UniProtKB-SubCell"/>
</dbReference>
<dbReference type="SMART" id="SM00119">
    <property type="entry name" value="HECTc"/>
    <property type="match status" value="1"/>
</dbReference>
<dbReference type="InterPro" id="IPR004170">
    <property type="entry name" value="WWE_dom"/>
</dbReference>
<keyword evidence="18" id="KW-1185">Reference proteome</keyword>
<dbReference type="Gene3D" id="3.90.1750.10">
    <property type="entry name" value="Hect, E3 ligase catalytic domains"/>
    <property type="match status" value="1"/>
</dbReference>
<keyword evidence="7" id="KW-0808">Transferase</keyword>
<comment type="caution">
    <text evidence="17">The sequence shown here is derived from an EMBL/GenBank/DDBJ whole genome shotgun (WGS) entry which is preliminary data.</text>
</comment>
<dbReference type="InterPro" id="IPR035983">
    <property type="entry name" value="Hect_E3_ubiquitin_ligase"/>
</dbReference>
<keyword evidence="9 14" id="KW-0833">Ubl conjugation pathway</keyword>
<protein>
    <recommendedName>
        <fullName evidence="5">E3 ubiquitin-protein ligase TRIP12</fullName>
        <ecNumber evidence="4">2.3.2.26</ecNumber>
    </recommendedName>
    <alternativeName>
        <fullName evidence="12">HECT-type E3 ubiquitin transferase TRIP12</fullName>
    </alternativeName>
    <alternativeName>
        <fullName evidence="13">Thyroid receptor-interacting protein 12</fullName>
    </alternativeName>
</protein>
<dbReference type="Gene3D" id="3.30.2410.10">
    <property type="entry name" value="Hect, E3 ligase catalytic domain"/>
    <property type="match status" value="1"/>
</dbReference>
<feature type="domain" description="HECT" evidence="15">
    <location>
        <begin position="848"/>
        <end position="1160"/>
    </location>
</feature>
<keyword evidence="11" id="KW-0539">Nucleus</keyword>
<dbReference type="InterPro" id="IPR037197">
    <property type="entry name" value="WWE_dom_sf"/>
</dbReference>
<dbReference type="GO" id="GO:0000209">
    <property type="term" value="P:protein polyubiquitination"/>
    <property type="evidence" value="ECO:0007669"/>
    <property type="project" value="TreeGrafter"/>
</dbReference>
<dbReference type="GO" id="GO:0006281">
    <property type="term" value="P:DNA repair"/>
    <property type="evidence" value="ECO:0007669"/>
    <property type="project" value="UniProtKB-KW"/>
</dbReference>
<dbReference type="Gene3D" id="3.30.2160.10">
    <property type="entry name" value="Hect, E3 ligase catalytic domain"/>
    <property type="match status" value="1"/>
</dbReference>
<evidence type="ECO:0000256" key="7">
    <source>
        <dbReference type="ARBA" id="ARBA00022679"/>
    </source>
</evidence>
<evidence type="ECO:0000256" key="1">
    <source>
        <dbReference type="ARBA" id="ARBA00000885"/>
    </source>
</evidence>
<proteinExistence type="inferred from homology"/>
<keyword evidence="8" id="KW-0227">DNA damage</keyword>
<dbReference type="PANTHER" id="PTHR45670">
    <property type="entry name" value="E3 UBIQUITIN-PROTEIN LIGASE TRIP12"/>
    <property type="match status" value="1"/>
</dbReference>
<evidence type="ECO:0000256" key="10">
    <source>
        <dbReference type="ARBA" id="ARBA00023204"/>
    </source>
</evidence>
<dbReference type="SMART" id="SM00678">
    <property type="entry name" value="WWE"/>
    <property type="match status" value="1"/>
</dbReference>
<keyword evidence="6" id="KW-0597">Phosphoprotein</keyword>
<dbReference type="GO" id="GO:0008270">
    <property type="term" value="F:zinc ion binding"/>
    <property type="evidence" value="ECO:0007669"/>
    <property type="project" value="InterPro"/>
</dbReference>
<dbReference type="AlphaFoldDB" id="A0AAW2ZJA0"/>
<dbReference type="InterPro" id="IPR045322">
    <property type="entry name" value="HECTD1/TRIP12-like"/>
</dbReference>
<name>A0AAW2ZJA0_9EUKA</name>
<dbReference type="Proteomes" id="UP001431209">
    <property type="component" value="Unassembled WGS sequence"/>
</dbReference>
<dbReference type="GO" id="GO:0043161">
    <property type="term" value="P:proteasome-mediated ubiquitin-dependent protein catabolic process"/>
    <property type="evidence" value="ECO:0007669"/>
    <property type="project" value="TreeGrafter"/>
</dbReference>
<evidence type="ECO:0000313" key="18">
    <source>
        <dbReference type="Proteomes" id="UP001431209"/>
    </source>
</evidence>
<dbReference type="SUPFAM" id="SSF48371">
    <property type="entry name" value="ARM repeat"/>
    <property type="match status" value="1"/>
</dbReference>
<dbReference type="PANTHER" id="PTHR45670:SF1">
    <property type="entry name" value="E3 UBIQUITIN-PROTEIN LIGASE HECTD1"/>
    <property type="match status" value="1"/>
</dbReference>
<evidence type="ECO:0000256" key="9">
    <source>
        <dbReference type="ARBA" id="ARBA00022786"/>
    </source>
</evidence>
<evidence type="ECO:0000256" key="6">
    <source>
        <dbReference type="ARBA" id="ARBA00022553"/>
    </source>
</evidence>
<comment type="catalytic activity">
    <reaction evidence="1">
        <text>S-ubiquitinyl-[E2 ubiquitin-conjugating enzyme]-L-cysteine + [acceptor protein]-L-lysine = [E2 ubiquitin-conjugating enzyme]-L-cysteine + N(6)-ubiquitinyl-[acceptor protein]-L-lysine.</text>
        <dbReference type="EC" id="2.3.2.26"/>
    </reaction>
</comment>
<dbReference type="Pfam" id="PF00632">
    <property type="entry name" value="HECT"/>
    <property type="match status" value="1"/>
</dbReference>
<evidence type="ECO:0000256" key="2">
    <source>
        <dbReference type="ARBA" id="ARBA00004642"/>
    </source>
</evidence>
<evidence type="ECO:0000259" key="15">
    <source>
        <dbReference type="PROSITE" id="PS50237"/>
    </source>
</evidence>
<evidence type="ECO:0000313" key="17">
    <source>
        <dbReference type="EMBL" id="KAL0489515.1"/>
    </source>
</evidence>
<reference evidence="17 18" key="1">
    <citation type="submission" date="2024-03" db="EMBL/GenBank/DDBJ databases">
        <title>The Acrasis kona genome and developmental transcriptomes reveal deep origins of eukaryotic multicellular pathways.</title>
        <authorList>
            <person name="Sheikh S."/>
            <person name="Fu C.-J."/>
            <person name="Brown M.W."/>
            <person name="Baldauf S.L."/>
        </authorList>
    </citation>
    <scope>NUCLEOTIDE SEQUENCE [LARGE SCALE GENOMIC DNA]</scope>
    <source>
        <strain evidence="17 18">ATCC MYA-3509</strain>
    </source>
</reference>
<evidence type="ECO:0000256" key="3">
    <source>
        <dbReference type="ARBA" id="ARBA00006331"/>
    </source>
</evidence>
<sequence>MSIECMNGTPRERSEYLNELCTMLCIGDESYIRSLRVNKVVPILVQNIPSFVDYNNEMDLVMIVRSIALILDFVPRSCPTVVSCKTVSKLIPIIEQDISTDLKEEILKCFDKISIEKPEHLLENEKVTLVLLSCLQVQNEPLKIAAFRVLKYLSSNERFDLGKCSSAIKQRLINGSPEEIILICECFANMIHFHANGLTEMIPDLIMQLSKQSSFRVKSNITKVLTGMCIRDKSIAHIIIKAKEFIPTIQLALDSESLLTTSVESIQQSNNLLMDVLYLLQCTLPPSSQQNIQLHVSKIKTFHEWKWEDDYHNFEPYSKEIAQLLEDQYKDGTQKHTITVGRQSYEIDFQTMKQMNVNTGVKRNIQRDPIWNQYTRHNVLLNLDNKDGQPSPKKMRTSRSHGDYSNLFCLCKNLMFLSCSSNMNNKYDALSILTNLMLLSSSKVFDFIEKQDLSSFVVYLFNFSNDEVDGLNDHLTKIKSHKRLINLHPSLSGNCASEDSDLLKALVTKMKSSKLEKDVFVRIVDLLTTKKLSPALFFKSNFANALSTLFVEKINNPHISLLFDNQEACCNLIALINMSICFNSLNFDSCPDDLNTKDLEQLNSLVRINIKHNKGKVSLNVHWLTSMWQLKKHVANLVGVSVFHLTFNDAPVYDHQLLYEVVQRSMKKSKSMYDLLESTGNITLRVEVPSESISAPKCVYLVKNECMFIIAKTIYNNNKTISRDLFLNRVLPLQLMNCLLLSSSIERACCGSLPTWMYLIFFKYSFLLSFKLRYLCFKFCVHYAPRYVLNTYKNELLGDITKDKKTQIKIKDRENALSDTLTVMDQHAGTHSLLEFNYDGEPAVGSGPSIELYTLVSQAVQKGNLNLWVNEDDGDGYVKTDYGLFPMCLNKHPYYWMFIGQLLGKALEDERLTTMQLSLPLCKMIIEGGTVTVSDFQFISKRLYSLMKEFSEMSSSGEFVDMGLDFTFNQVELIKNGSLVDVTKKNFDNYVKCLIKHLTVDCCQSAVEQIRKGMSEVINLSFLNLFHPSELREILGGNNCDWGSSQNILDNLVCTHGYISEHRQIQDLAEILCEFDDEQKKLFLEFSTGSPQLPVGWSSGIKVPKLTVVKYVGGSSQDEVLPTCNTCFHYLKLPEYSSKEIMKEKLLLAITMGRGSFGMT</sequence>
<dbReference type="SUPFAM" id="SSF117839">
    <property type="entry name" value="WWE domain"/>
    <property type="match status" value="1"/>
</dbReference>
<dbReference type="InterPro" id="IPR016024">
    <property type="entry name" value="ARM-type_fold"/>
</dbReference>
<accession>A0AAW2ZJA0</accession>
<evidence type="ECO:0000256" key="14">
    <source>
        <dbReference type="PROSITE-ProRule" id="PRU00104"/>
    </source>
</evidence>
<dbReference type="Gene3D" id="1.25.10.10">
    <property type="entry name" value="Leucine-rich Repeat Variant"/>
    <property type="match status" value="1"/>
</dbReference>